<comment type="caution">
    <text evidence="2">The sequence shown here is derived from an EMBL/GenBank/DDBJ whole genome shotgun (WGS) entry which is preliminary data.</text>
</comment>
<dbReference type="RefSeq" id="XP_037217118.1">
    <property type="nucleotide sequence ID" value="XM_037365706.1"/>
</dbReference>
<reference evidence="2" key="1">
    <citation type="submission" date="2020-05" db="EMBL/GenBank/DDBJ databases">
        <title>Mycena genomes resolve the evolution of fungal bioluminescence.</title>
        <authorList>
            <person name="Tsai I.J."/>
        </authorList>
    </citation>
    <scope>NUCLEOTIDE SEQUENCE</scope>
    <source>
        <strain evidence="2">171206Taipei</strain>
    </source>
</reference>
<accession>A0A8H6VWM8</accession>
<sequence length="163" mass="18038">MSMGPTTPRSRLFSPQLTSGRTSMKIGPHHNQPQRARGPSPTPMNPVVESCRGESDFAIESELERGAKSPAKATTLGNIIICERCEDERDHCEPNYRALLPAATLGFPVAVSDERLGSWNESDSTSRARSTVEFSESPFLTPPDARPQRTMTFWPLMIRQAHS</sequence>
<evidence type="ECO:0000313" key="3">
    <source>
        <dbReference type="Proteomes" id="UP000636479"/>
    </source>
</evidence>
<evidence type="ECO:0000313" key="2">
    <source>
        <dbReference type="EMBL" id="KAF7296759.1"/>
    </source>
</evidence>
<feature type="region of interest" description="Disordered" evidence="1">
    <location>
        <begin position="1"/>
        <end position="48"/>
    </location>
</feature>
<evidence type="ECO:0000256" key="1">
    <source>
        <dbReference type="SAM" id="MobiDB-lite"/>
    </source>
</evidence>
<organism evidence="2 3">
    <name type="scientific">Mycena indigotica</name>
    <dbReference type="NCBI Taxonomy" id="2126181"/>
    <lineage>
        <taxon>Eukaryota</taxon>
        <taxon>Fungi</taxon>
        <taxon>Dikarya</taxon>
        <taxon>Basidiomycota</taxon>
        <taxon>Agaricomycotina</taxon>
        <taxon>Agaricomycetes</taxon>
        <taxon>Agaricomycetidae</taxon>
        <taxon>Agaricales</taxon>
        <taxon>Marasmiineae</taxon>
        <taxon>Mycenaceae</taxon>
        <taxon>Mycena</taxon>
    </lineage>
</organism>
<protein>
    <submittedName>
        <fullName evidence="2">Uncharacterized protein</fullName>
    </submittedName>
</protein>
<name>A0A8H6VWM8_9AGAR</name>
<gene>
    <name evidence="2" type="ORF">MIND_00906500</name>
</gene>
<dbReference type="Proteomes" id="UP000636479">
    <property type="component" value="Unassembled WGS sequence"/>
</dbReference>
<dbReference type="GeneID" id="59348222"/>
<proteinExistence type="predicted"/>
<keyword evidence="3" id="KW-1185">Reference proteome</keyword>
<feature type="compositionally biased region" description="Polar residues" evidence="1">
    <location>
        <begin position="1"/>
        <end position="22"/>
    </location>
</feature>
<dbReference type="AlphaFoldDB" id="A0A8H6VWM8"/>
<dbReference type="EMBL" id="JACAZF010000008">
    <property type="protein sequence ID" value="KAF7296759.1"/>
    <property type="molecule type" value="Genomic_DNA"/>
</dbReference>